<reference evidence="2 3" key="1">
    <citation type="submission" date="2020-08" db="EMBL/GenBank/DDBJ databases">
        <title>Sequencing the genomes of 1000 actinobacteria strains.</title>
        <authorList>
            <person name="Klenk H.-P."/>
        </authorList>
    </citation>
    <scope>NUCLEOTIDE SEQUENCE [LARGE SCALE GENOMIC DNA]</scope>
    <source>
        <strain evidence="2 3">DSM 105369</strain>
    </source>
</reference>
<evidence type="ECO:0000259" key="1">
    <source>
        <dbReference type="Pfam" id="PF01872"/>
    </source>
</evidence>
<dbReference type="InterPro" id="IPR050765">
    <property type="entry name" value="Riboflavin_Biosynth_HTPR"/>
</dbReference>
<comment type="caution">
    <text evidence="2">The sequence shown here is derived from an EMBL/GenBank/DDBJ whole genome shotgun (WGS) entry which is preliminary data.</text>
</comment>
<dbReference type="RefSeq" id="WP_183320742.1">
    <property type="nucleotide sequence ID" value="NZ_JACHVQ010000001.1"/>
</dbReference>
<dbReference type="InterPro" id="IPR024072">
    <property type="entry name" value="DHFR-like_dom_sf"/>
</dbReference>
<dbReference type="Proteomes" id="UP000559182">
    <property type="component" value="Unassembled WGS sequence"/>
</dbReference>
<dbReference type="Pfam" id="PF01872">
    <property type="entry name" value="RibD_C"/>
    <property type="match status" value="1"/>
</dbReference>
<name>A0A839N4A0_9MICO</name>
<keyword evidence="3" id="KW-1185">Reference proteome</keyword>
<dbReference type="Gene3D" id="3.40.430.10">
    <property type="entry name" value="Dihydrofolate Reductase, subunit A"/>
    <property type="match status" value="1"/>
</dbReference>
<dbReference type="EMBL" id="JACHVQ010000001">
    <property type="protein sequence ID" value="MBB2892590.1"/>
    <property type="molecule type" value="Genomic_DNA"/>
</dbReference>
<proteinExistence type="predicted"/>
<organism evidence="2 3">
    <name type="scientific">Flexivirga oryzae</name>
    <dbReference type="NCBI Taxonomy" id="1794944"/>
    <lineage>
        <taxon>Bacteria</taxon>
        <taxon>Bacillati</taxon>
        <taxon>Actinomycetota</taxon>
        <taxon>Actinomycetes</taxon>
        <taxon>Micrococcales</taxon>
        <taxon>Dermacoccaceae</taxon>
        <taxon>Flexivirga</taxon>
    </lineage>
</organism>
<dbReference type="GO" id="GO:0009231">
    <property type="term" value="P:riboflavin biosynthetic process"/>
    <property type="evidence" value="ECO:0007669"/>
    <property type="project" value="InterPro"/>
</dbReference>
<accession>A0A839N4A0</accession>
<evidence type="ECO:0000313" key="3">
    <source>
        <dbReference type="Proteomes" id="UP000559182"/>
    </source>
</evidence>
<dbReference type="GO" id="GO:0008703">
    <property type="term" value="F:5-amino-6-(5-phosphoribosylamino)uracil reductase activity"/>
    <property type="evidence" value="ECO:0007669"/>
    <property type="project" value="InterPro"/>
</dbReference>
<dbReference type="InterPro" id="IPR002734">
    <property type="entry name" value="RibDG_C"/>
</dbReference>
<dbReference type="SUPFAM" id="SSF53597">
    <property type="entry name" value="Dihydrofolate reductase-like"/>
    <property type="match status" value="1"/>
</dbReference>
<dbReference type="AlphaFoldDB" id="A0A839N4A0"/>
<evidence type="ECO:0000313" key="2">
    <source>
        <dbReference type="EMBL" id="MBB2892590.1"/>
    </source>
</evidence>
<dbReference type="PANTHER" id="PTHR38011">
    <property type="entry name" value="DIHYDROFOLATE REDUCTASE FAMILY PROTEIN (AFU_ORTHOLOGUE AFUA_8G06820)"/>
    <property type="match status" value="1"/>
</dbReference>
<feature type="domain" description="Bacterial bifunctional deaminase-reductase C-terminal" evidence="1">
    <location>
        <begin position="77"/>
        <end position="177"/>
    </location>
</feature>
<protein>
    <submittedName>
        <fullName evidence="2">Dihydrofolate reductase</fullName>
    </submittedName>
</protein>
<gene>
    <name evidence="2" type="ORF">FHU39_002574</name>
</gene>
<dbReference type="PANTHER" id="PTHR38011:SF11">
    <property type="entry name" value="2,5-DIAMINO-6-RIBOSYLAMINO-4(3H)-PYRIMIDINONE 5'-PHOSPHATE REDUCTASE"/>
    <property type="match status" value="1"/>
</dbReference>
<sequence>MADFTYLTACSIDGYIADADNSLQWLFDVPAVESDSTIPDFIDSVGVLAMGATTYSWVLEHEAVLEHPEKWHGWYGDRPTFVFTHRDLPPVPDTDIRFVSGDVTDHLGALRAAAGTRAVWLVGGGELVGAFDDAGALDEIRLNMVPVALGGGAPLLPRRITSDRLSLVEVRQVGQRVDLRYAVRRTAG</sequence>